<evidence type="ECO:0000313" key="4">
    <source>
        <dbReference type="Proteomes" id="UP001549076"/>
    </source>
</evidence>
<dbReference type="InterPro" id="IPR052894">
    <property type="entry name" value="AsmA-related"/>
</dbReference>
<dbReference type="EMBL" id="JBEPML010000001">
    <property type="protein sequence ID" value="MET3789960.1"/>
    <property type="molecule type" value="Genomic_DNA"/>
</dbReference>
<dbReference type="InterPro" id="IPR007844">
    <property type="entry name" value="AsmA"/>
</dbReference>
<sequence length="1276" mass="131925">MLQGSSEDMLARLFVIVGGLLVLVLLAALAVPPFIDWTGYRADFEREASAILGRNVTVRGDATARLLPFPSVTFTDVVVSGGAEGQPAMTVDTFSMDAELAPFLRGEVLIFDMRLERPRATIAIGEDGTVDWAMRPSSPFDPAQIAVEKLTISDGEVEVRHGAGGRVHTLSGVDATVSARSLLGPWRVDGAMLFDGLRTEISASTGRVGDDGHMRLRLRARPHGLAATMESDGNARIEKGALFYAGQFRLTEDEASPVQLRGSDGEAVAVAPVKAVPGYRASGKFQLDHRRLSLDEFRFETGPLDNPYAADGTASLDLGPEPRFRIEASGAQVQFDEAVSGEGGPALSAEARIAALETALRRLPRPTIPGSVDVQLPAVVAGDTTIRDVHLSAEPAEAGWMVHSLGATLPGRTTLDADGLLSTGESFGFKGKMLLAVAQPSGFAAWLARDVDEAVRRLPGAGFSAEVDLTRSRQKFSNLELMLGGAKFGGRIEAVQTGDARPAVALTLDGGALDLEGLSAFASIFVSTEGANRFTGQDLDFDIKAGPVEAWGLSAERVDTALRLREGVLEVDRLALTGLAGAAVSATGRISGFPDSPAGNLDASLVAVDLAPLVEALDGRQGDSGPIVGALVKGLAARARAYPGLLEDARIDAVMSVAAEDGSGGSFALSAQGSAGGSAFSASLSGQRDAGDMLDTPLSVTLGIRNDDATTLMALAGLPALPLGLTGPGVADISAKGSLRDGMATMAVLTGDDFKASFDGTVSAAGQGAALKGRASLEAADIEPWLMTAGVAIPGMGTGTSMSFSADADYGSGLLILNGLSGAVNESAFSGDINAEVKDGKPHLTGELVLDELNLDPLAAMLMGDAAFASVTEGWPTVPFAATSTAPVSAELDVSTAALLAGHFATAYDASLSLKLDGEGLRVSDLTGRLFGGALSGLFELKNSGGTGLLSAQMSVGGADLAALLPDSGLSGKTDLSAALSTSGKSVDGMVTSLSGSGTASLRGLQVANLNADALPAFLAAADAAGRDIDARRTAEFAPAIATKGSFAVQDADIAFTLANGVLRAPPVKLSGKAADISADLGADLAAGTAQVQGAVAYRAGNEALVGSEPVLNFSVGGPLASMTVSLDSAPLAQFLTQRALEREQQRVEAMQAALLEKQRLRREVRYYAALQVQRERAAEEERRRQEEARLKAEQEARARAEAERLAREEQLRAEQAARATEAEERARREAEAARSPEPPALERAPLPPPATDNGTVPPATEPFTLQNLLRSLEGG</sequence>
<feature type="domain" description="AsmA" evidence="2">
    <location>
        <begin position="10"/>
        <end position="133"/>
    </location>
</feature>
<feature type="compositionally biased region" description="Basic and acidic residues" evidence="1">
    <location>
        <begin position="1221"/>
        <end position="1235"/>
    </location>
</feature>
<name>A0ABV2MT37_9HYPH</name>
<evidence type="ECO:0000259" key="2">
    <source>
        <dbReference type="Pfam" id="PF05170"/>
    </source>
</evidence>
<protein>
    <submittedName>
        <fullName evidence="3">Uncharacterized protein involved in outer membrane biogenesis</fullName>
    </submittedName>
</protein>
<keyword evidence="4" id="KW-1185">Reference proteome</keyword>
<comment type="caution">
    <text evidence="3">The sequence shown here is derived from an EMBL/GenBank/DDBJ whole genome shotgun (WGS) entry which is preliminary data.</text>
</comment>
<organism evidence="3 4">
    <name type="scientific">Aquamicrobium terrae</name>
    <dbReference type="NCBI Taxonomy" id="1324945"/>
    <lineage>
        <taxon>Bacteria</taxon>
        <taxon>Pseudomonadati</taxon>
        <taxon>Pseudomonadota</taxon>
        <taxon>Alphaproteobacteria</taxon>
        <taxon>Hyphomicrobiales</taxon>
        <taxon>Phyllobacteriaceae</taxon>
        <taxon>Aquamicrobium</taxon>
    </lineage>
</organism>
<dbReference type="Pfam" id="PF05170">
    <property type="entry name" value="AsmA"/>
    <property type="match status" value="1"/>
</dbReference>
<reference evidence="3 4" key="1">
    <citation type="submission" date="2024-06" db="EMBL/GenBank/DDBJ databases">
        <title>Genomic Encyclopedia of Type Strains, Phase IV (KMG-IV): sequencing the most valuable type-strain genomes for metagenomic binning, comparative biology and taxonomic classification.</title>
        <authorList>
            <person name="Goeker M."/>
        </authorList>
    </citation>
    <scope>NUCLEOTIDE SEQUENCE [LARGE SCALE GENOMIC DNA]</scope>
    <source>
        <strain evidence="3 4">DSM 27865</strain>
    </source>
</reference>
<dbReference type="PANTHER" id="PTHR30441:SF4">
    <property type="entry name" value="PROTEIN ASMA"/>
    <property type="match status" value="1"/>
</dbReference>
<evidence type="ECO:0000256" key="1">
    <source>
        <dbReference type="SAM" id="MobiDB-lite"/>
    </source>
</evidence>
<feature type="region of interest" description="Disordered" evidence="1">
    <location>
        <begin position="1202"/>
        <end position="1276"/>
    </location>
</feature>
<dbReference type="Proteomes" id="UP001549076">
    <property type="component" value="Unassembled WGS sequence"/>
</dbReference>
<evidence type="ECO:0000313" key="3">
    <source>
        <dbReference type="EMBL" id="MET3789960.1"/>
    </source>
</evidence>
<accession>A0ABV2MT37</accession>
<gene>
    <name evidence="3" type="ORF">ABID37_000144</name>
</gene>
<dbReference type="PIRSF" id="PIRSF034039">
    <property type="entry name" value="UCP034039"/>
    <property type="match status" value="1"/>
</dbReference>
<dbReference type="PANTHER" id="PTHR30441">
    <property type="entry name" value="DUF748 DOMAIN-CONTAINING PROTEIN"/>
    <property type="match status" value="1"/>
</dbReference>
<feature type="compositionally biased region" description="Basic and acidic residues" evidence="1">
    <location>
        <begin position="1202"/>
        <end position="1213"/>
    </location>
</feature>
<dbReference type="InterPro" id="IPR017023">
    <property type="entry name" value="UCP034039"/>
</dbReference>
<proteinExistence type="predicted"/>